<dbReference type="Gramene" id="KQK12488">
    <property type="protein sequence ID" value="KQK12488"/>
    <property type="gene ID" value="BRADI_1g04020v3"/>
</dbReference>
<proteinExistence type="inferred from homology"/>
<dbReference type="EnsemblPlants" id="KQK12488">
    <property type="protein sequence ID" value="KQK12488"/>
    <property type="gene ID" value="BRADI_1g04020v3"/>
</dbReference>
<dbReference type="InterPro" id="IPR025659">
    <property type="entry name" value="Tubby-like_C"/>
</dbReference>
<dbReference type="InterPro" id="IPR038595">
    <property type="entry name" value="LOR_sf"/>
</dbReference>
<organism evidence="3">
    <name type="scientific">Brachypodium distachyon</name>
    <name type="common">Purple false brome</name>
    <name type="synonym">Trachynia distachya</name>
    <dbReference type="NCBI Taxonomy" id="15368"/>
    <lineage>
        <taxon>Eukaryota</taxon>
        <taxon>Viridiplantae</taxon>
        <taxon>Streptophyta</taxon>
        <taxon>Embryophyta</taxon>
        <taxon>Tracheophyta</taxon>
        <taxon>Spermatophyta</taxon>
        <taxon>Magnoliopsida</taxon>
        <taxon>Liliopsida</taxon>
        <taxon>Poales</taxon>
        <taxon>Poaceae</taxon>
        <taxon>BOP clade</taxon>
        <taxon>Pooideae</taxon>
        <taxon>Stipodae</taxon>
        <taxon>Brachypodieae</taxon>
        <taxon>Brachypodium</taxon>
    </lineage>
</organism>
<dbReference type="OrthoDB" id="693755at2759"/>
<name>I1GLN0_BRADI</name>
<keyword evidence="4" id="KW-1185">Reference proteome</keyword>
<dbReference type="AlphaFoldDB" id="I1GLN0"/>
<protein>
    <recommendedName>
        <fullName evidence="5">Tubby C-terminal domain-containing protein</fullName>
    </recommendedName>
</protein>
<dbReference type="STRING" id="15368.I1GLN0"/>
<comment type="similarity">
    <text evidence="1">Belongs to the LOR family.</text>
</comment>
<reference evidence="3" key="3">
    <citation type="submission" date="2018-08" db="UniProtKB">
        <authorList>
            <consortium name="EnsemblPlants"/>
        </authorList>
    </citation>
    <scope>IDENTIFICATION</scope>
    <source>
        <strain evidence="3">cv. Bd21</strain>
    </source>
</reference>
<evidence type="ECO:0000313" key="4">
    <source>
        <dbReference type="Proteomes" id="UP000008810"/>
    </source>
</evidence>
<reference evidence="2 3" key="1">
    <citation type="journal article" date="2010" name="Nature">
        <title>Genome sequencing and analysis of the model grass Brachypodium distachyon.</title>
        <authorList>
            <consortium name="International Brachypodium Initiative"/>
        </authorList>
    </citation>
    <scope>NUCLEOTIDE SEQUENCE [LARGE SCALE GENOMIC DNA]</scope>
    <source>
        <strain evidence="2 3">Bd21</strain>
    </source>
</reference>
<sequence>MAPAPVVAARFCTPHATAFTLTEAAISWPWRNFTVTKSGAAAAVMRVEAFRGLFDCHRRSLFLDPRRGSPLLTLVSRRSLFGRRRWEAFRAGDATDADELLFTADARAWMSTPFPMGNVNVFLAASAARRIPDFQVSRRGLFSDRGYTVVDSSGGAGAVAEIDRTSWPFAWFQTYDVRVKAGVDHAFVLALAVIVEELRHDDARRNKGS</sequence>
<gene>
    <name evidence="2" type="ORF">BRADI_1g04020v3</name>
</gene>
<dbReference type="InParanoid" id="I1GLN0"/>
<dbReference type="eggNOG" id="ENOG502R4MN">
    <property type="taxonomic scope" value="Eukaryota"/>
</dbReference>
<dbReference type="PANTHER" id="PTHR31087">
    <property type="match status" value="1"/>
</dbReference>
<evidence type="ECO:0000256" key="1">
    <source>
        <dbReference type="ARBA" id="ARBA00005437"/>
    </source>
</evidence>
<dbReference type="InterPro" id="IPR007612">
    <property type="entry name" value="LOR"/>
</dbReference>
<evidence type="ECO:0008006" key="5">
    <source>
        <dbReference type="Google" id="ProtNLM"/>
    </source>
</evidence>
<dbReference type="HOGENOM" id="CLU_063146_5_3_1"/>
<dbReference type="EMBL" id="CM000880">
    <property type="protein sequence ID" value="KQK12488.1"/>
    <property type="molecule type" value="Genomic_DNA"/>
</dbReference>
<dbReference type="PANTHER" id="PTHR31087:SF94">
    <property type="entry name" value="EXPRESSED PROTEIN"/>
    <property type="match status" value="1"/>
</dbReference>
<dbReference type="SUPFAM" id="SSF54518">
    <property type="entry name" value="Tubby C-terminal domain-like"/>
    <property type="match status" value="1"/>
</dbReference>
<accession>I1GLN0</accession>
<dbReference type="OMA" id="FDCHRRS"/>
<evidence type="ECO:0000313" key="2">
    <source>
        <dbReference type="EMBL" id="KQK12488.1"/>
    </source>
</evidence>
<dbReference type="Pfam" id="PF04525">
    <property type="entry name" value="LOR"/>
    <property type="match status" value="1"/>
</dbReference>
<dbReference type="Gene3D" id="2.40.160.200">
    <property type="entry name" value="LURP1-related"/>
    <property type="match status" value="1"/>
</dbReference>
<dbReference type="Proteomes" id="UP000008810">
    <property type="component" value="Chromosome 1"/>
</dbReference>
<evidence type="ECO:0000313" key="3">
    <source>
        <dbReference type="EnsemblPlants" id="KQK12488"/>
    </source>
</evidence>
<reference evidence="2" key="2">
    <citation type="submission" date="2017-06" db="EMBL/GenBank/DDBJ databases">
        <title>WGS assembly of Brachypodium distachyon.</title>
        <authorList>
            <consortium name="The International Brachypodium Initiative"/>
            <person name="Lucas S."/>
            <person name="Harmon-Smith M."/>
            <person name="Lail K."/>
            <person name="Tice H."/>
            <person name="Grimwood J."/>
            <person name="Bruce D."/>
            <person name="Barry K."/>
            <person name="Shu S."/>
            <person name="Lindquist E."/>
            <person name="Wang M."/>
            <person name="Pitluck S."/>
            <person name="Vogel J.P."/>
            <person name="Garvin D.F."/>
            <person name="Mockler T.C."/>
            <person name="Schmutz J."/>
            <person name="Rokhsar D."/>
            <person name="Bevan M.W."/>
        </authorList>
    </citation>
    <scope>NUCLEOTIDE SEQUENCE</scope>
    <source>
        <strain evidence="2">Bd21</strain>
    </source>
</reference>